<evidence type="ECO:0000313" key="3">
    <source>
        <dbReference type="EMBL" id="MFD1263009.1"/>
    </source>
</evidence>
<feature type="region of interest" description="Disordered" evidence="1">
    <location>
        <begin position="29"/>
        <end position="52"/>
    </location>
</feature>
<comment type="caution">
    <text evidence="3">The sequence shown here is derived from an EMBL/GenBank/DDBJ whole genome shotgun (WGS) entry which is preliminary data.</text>
</comment>
<evidence type="ECO:0000256" key="2">
    <source>
        <dbReference type="SAM" id="SignalP"/>
    </source>
</evidence>
<keyword evidence="2" id="KW-0732">Signal</keyword>
<feature type="compositionally biased region" description="Basic and acidic residues" evidence="1">
    <location>
        <begin position="29"/>
        <end position="39"/>
    </location>
</feature>
<proteinExistence type="predicted"/>
<feature type="chain" id="PRO_5045221889" evidence="2">
    <location>
        <begin position="28"/>
        <end position="116"/>
    </location>
</feature>
<feature type="compositionally biased region" description="Basic residues" evidence="1">
    <location>
        <begin position="40"/>
        <end position="52"/>
    </location>
</feature>
<sequence>MKTPLYHKLLTALLCGGLLASAGAAEARGDRDHRGWDRHGHTHKYKHADKHKHVHRGWDERHVVRERVIIHERPRHYRETIVHKHYYEPAYRPYTYSHSPAVVIGVSVPPIVIPLR</sequence>
<keyword evidence="4" id="KW-1185">Reference proteome</keyword>
<gene>
    <name evidence="3" type="ORF">ACFQ4M_05390</name>
</gene>
<dbReference type="Proteomes" id="UP001597158">
    <property type="component" value="Unassembled WGS sequence"/>
</dbReference>
<accession>A0ABW3WAX3</accession>
<evidence type="ECO:0000313" key="4">
    <source>
        <dbReference type="Proteomes" id="UP001597158"/>
    </source>
</evidence>
<evidence type="ECO:0000256" key="1">
    <source>
        <dbReference type="SAM" id="MobiDB-lite"/>
    </source>
</evidence>
<dbReference type="RefSeq" id="WP_277833878.1">
    <property type="nucleotide sequence ID" value="NZ_JARQZE010000010.1"/>
</dbReference>
<reference evidence="4" key="1">
    <citation type="journal article" date="2019" name="Int. J. Syst. Evol. Microbiol.">
        <title>The Global Catalogue of Microorganisms (GCM) 10K type strain sequencing project: providing services to taxonomists for standard genome sequencing and annotation.</title>
        <authorList>
            <consortium name="The Broad Institute Genomics Platform"/>
            <consortium name="The Broad Institute Genome Sequencing Center for Infectious Disease"/>
            <person name="Wu L."/>
            <person name="Ma J."/>
        </authorList>
    </citation>
    <scope>NUCLEOTIDE SEQUENCE [LARGE SCALE GENOMIC DNA]</scope>
    <source>
        <strain evidence="4">CCUG 48884</strain>
    </source>
</reference>
<dbReference type="EMBL" id="JBHTMC010000010">
    <property type="protein sequence ID" value="MFD1263009.1"/>
    <property type="molecule type" value="Genomic_DNA"/>
</dbReference>
<protein>
    <submittedName>
        <fullName evidence="3">Uncharacterized protein</fullName>
    </submittedName>
</protein>
<organism evidence="3 4">
    <name type="scientific">Thauera mechernichensis</name>
    <dbReference type="NCBI Taxonomy" id="82788"/>
    <lineage>
        <taxon>Bacteria</taxon>
        <taxon>Pseudomonadati</taxon>
        <taxon>Pseudomonadota</taxon>
        <taxon>Betaproteobacteria</taxon>
        <taxon>Rhodocyclales</taxon>
        <taxon>Zoogloeaceae</taxon>
        <taxon>Thauera</taxon>
    </lineage>
</organism>
<name>A0ABW3WAX3_9RHOO</name>
<feature type="signal peptide" evidence="2">
    <location>
        <begin position="1"/>
        <end position="27"/>
    </location>
</feature>